<dbReference type="STRING" id="1798542.A3F54_03045"/>
<evidence type="ECO:0000256" key="1">
    <source>
        <dbReference type="SAM" id="MobiDB-lite"/>
    </source>
</evidence>
<proteinExistence type="predicted"/>
<reference evidence="2 3" key="1">
    <citation type="journal article" date="2016" name="Nat. Commun.">
        <title>Thousands of microbial genomes shed light on interconnected biogeochemical processes in an aquifer system.</title>
        <authorList>
            <person name="Anantharaman K."/>
            <person name="Brown C.T."/>
            <person name="Hug L.A."/>
            <person name="Sharon I."/>
            <person name="Castelle C.J."/>
            <person name="Probst A.J."/>
            <person name="Thomas B.C."/>
            <person name="Singh A."/>
            <person name="Wilkins M.J."/>
            <person name="Karaoz U."/>
            <person name="Brodie E.L."/>
            <person name="Williams K.H."/>
            <person name="Hubbard S.S."/>
            <person name="Banfield J.F."/>
        </authorList>
    </citation>
    <scope>NUCLEOTIDE SEQUENCE [LARGE SCALE GENOMIC DNA]</scope>
</reference>
<dbReference type="Proteomes" id="UP000176952">
    <property type="component" value="Unassembled WGS sequence"/>
</dbReference>
<sequence length="261" mass="28119">MTNDDNKEQLAQLQQVLEDTQAYILQAQQILRDLGVRDASKDGHVSKARSVGQLGVDEQNTVIEGVFDGQHMIGPDGKQYAVPANYASKSKLVEGDILKLTITADGSFLYKQIGPVERKRLLGVLVKDEEKNDYRVLAEGRSYRVLLASVTYFKGEGGDEAVILVPKDADSKWAAVENIVKNFSKSKQDQAVQMSEGAVPAAGTAPVMGAAAQPEMLKDGSEAELTDGSDGMLKGGKTKAGDDEEVLPPEQQGTPLEDLEL</sequence>
<evidence type="ECO:0008006" key="4">
    <source>
        <dbReference type="Google" id="ProtNLM"/>
    </source>
</evidence>
<name>A0A1G2B814_9BACT</name>
<dbReference type="EMBL" id="MHKD01000002">
    <property type="protein sequence ID" value="OGY85363.1"/>
    <property type="molecule type" value="Genomic_DNA"/>
</dbReference>
<organism evidence="2 3">
    <name type="scientific">Candidatus Kerfeldbacteria bacterium RIFCSPHIGHO2_12_FULL_48_17</name>
    <dbReference type="NCBI Taxonomy" id="1798542"/>
    <lineage>
        <taxon>Bacteria</taxon>
        <taxon>Candidatus Kerfeldiibacteriota</taxon>
    </lineage>
</organism>
<comment type="caution">
    <text evidence="2">The sequence shown here is derived from an EMBL/GenBank/DDBJ whole genome shotgun (WGS) entry which is preliminary data.</text>
</comment>
<protein>
    <recommendedName>
        <fullName evidence="4">50S ribosomal protein L7/L12</fullName>
    </recommendedName>
</protein>
<evidence type="ECO:0000313" key="3">
    <source>
        <dbReference type="Proteomes" id="UP000176952"/>
    </source>
</evidence>
<feature type="region of interest" description="Disordered" evidence="1">
    <location>
        <begin position="210"/>
        <end position="261"/>
    </location>
</feature>
<dbReference type="AlphaFoldDB" id="A0A1G2B814"/>
<accession>A0A1G2B814</accession>
<evidence type="ECO:0000313" key="2">
    <source>
        <dbReference type="EMBL" id="OGY85363.1"/>
    </source>
</evidence>
<gene>
    <name evidence="2" type="ORF">A3F54_03045</name>
</gene>